<organism evidence="3 4">
    <name type="scientific">Mycolicibacterium phlei DSM 43239 = CCUG 21000</name>
    <dbReference type="NCBI Taxonomy" id="1226750"/>
    <lineage>
        <taxon>Bacteria</taxon>
        <taxon>Bacillati</taxon>
        <taxon>Actinomycetota</taxon>
        <taxon>Actinomycetes</taxon>
        <taxon>Mycobacteriales</taxon>
        <taxon>Mycobacteriaceae</taxon>
        <taxon>Mycolicibacterium</taxon>
    </lineage>
</organism>
<evidence type="ECO:0000313" key="4">
    <source>
        <dbReference type="Proteomes" id="UP000325690"/>
    </source>
</evidence>
<keyword evidence="4" id="KW-1185">Reference proteome</keyword>
<evidence type="ECO:0000259" key="2">
    <source>
        <dbReference type="Pfam" id="PF09851"/>
    </source>
</evidence>
<proteinExistence type="predicted"/>
<keyword evidence="1" id="KW-0812">Transmembrane</keyword>
<evidence type="ECO:0000256" key="1">
    <source>
        <dbReference type="SAM" id="Phobius"/>
    </source>
</evidence>
<name>A0A5N5V087_MYCPH</name>
<gene>
    <name evidence="3" type="ORF">MPHL21000_13240</name>
</gene>
<feature type="domain" description="SHOCT" evidence="2">
    <location>
        <begin position="208"/>
        <end position="235"/>
    </location>
</feature>
<dbReference type="InterPro" id="IPR018649">
    <property type="entry name" value="SHOCT"/>
</dbReference>
<dbReference type="AlphaFoldDB" id="A0A5N5V087"/>
<protein>
    <recommendedName>
        <fullName evidence="2">SHOCT domain-containing protein</fullName>
    </recommendedName>
</protein>
<accession>A0A5N5V087</accession>
<comment type="caution">
    <text evidence="3">The sequence shown here is derived from an EMBL/GenBank/DDBJ whole genome shotgun (WGS) entry which is preliminary data.</text>
</comment>
<feature type="transmembrane region" description="Helical" evidence="1">
    <location>
        <begin position="134"/>
        <end position="159"/>
    </location>
</feature>
<reference evidence="3 4" key="1">
    <citation type="submission" date="2012-10" db="EMBL/GenBank/DDBJ databases">
        <title>The draft sequence of the Mycobacterium pheli genome.</title>
        <authorList>
            <person name="Pettersson B.M.F."/>
            <person name="Das S."/>
            <person name="Dasgupta S."/>
            <person name="Bhattacharya A."/>
            <person name="Kirsebom L.A."/>
        </authorList>
    </citation>
    <scope>NUCLEOTIDE SEQUENCE [LARGE SCALE GENOMIC DNA]</scope>
    <source>
        <strain evidence="3 4">CCUG 21000</strain>
    </source>
</reference>
<sequence length="237" mass="25363">MVTLVVGAVGFIVAIVLNAFVLDKYNAYGEVPIPGTGTVELPAGEVTVSFLTIDTSQGDGGYPIPEISVSIDPPAGVSTPTFTESIGGTTSVMNNTWVRLWTADIEQAGQYQVRTDGEIAGYIRPRLAFGHGSAYGWVTWLFGGLTAAGVVWLVVGWLWSVRAGKAARPLAPHELITDDDPPPPPPSLHAVSLDAATREPDDRGIRLEQLRQLAALRDSGALSEEEFQAEKRRILRG</sequence>
<keyword evidence="1" id="KW-1133">Transmembrane helix</keyword>
<dbReference type="Pfam" id="PF09851">
    <property type="entry name" value="SHOCT"/>
    <property type="match status" value="1"/>
</dbReference>
<evidence type="ECO:0000313" key="3">
    <source>
        <dbReference type="EMBL" id="KAB7755305.1"/>
    </source>
</evidence>
<dbReference type="Proteomes" id="UP000325690">
    <property type="component" value="Unassembled WGS sequence"/>
</dbReference>
<keyword evidence="1" id="KW-0472">Membrane</keyword>
<dbReference type="EMBL" id="ANBP01000016">
    <property type="protein sequence ID" value="KAB7755305.1"/>
    <property type="molecule type" value="Genomic_DNA"/>
</dbReference>